<evidence type="ECO:0008006" key="4">
    <source>
        <dbReference type="Google" id="ProtNLM"/>
    </source>
</evidence>
<gene>
    <name evidence="2" type="ORF">J2T09_002369</name>
</gene>
<feature type="signal peptide" evidence="1">
    <location>
        <begin position="1"/>
        <end position="24"/>
    </location>
</feature>
<evidence type="ECO:0000313" key="2">
    <source>
        <dbReference type="EMBL" id="MDP9837617.1"/>
    </source>
</evidence>
<reference evidence="2 3" key="1">
    <citation type="submission" date="2023-07" db="EMBL/GenBank/DDBJ databases">
        <title>Sorghum-associated microbial communities from plants grown in Nebraska, USA.</title>
        <authorList>
            <person name="Schachtman D."/>
        </authorList>
    </citation>
    <scope>NUCLEOTIDE SEQUENCE [LARGE SCALE GENOMIC DNA]</scope>
    <source>
        <strain evidence="2 3">DS1307</strain>
    </source>
</reference>
<sequence length="127" mass="13461">MKKIAITASVVALALSGCAGVNYAIQHYSGIKPVIWTSPTTGKSYRIYDKRAENRLMIALGLGESALQGIGAGATLGIADTRTPSVVYQDAALEWLATTGKKCEAKNISLVLEPQYEVRYVCAGIPA</sequence>
<evidence type="ECO:0000313" key="3">
    <source>
        <dbReference type="Proteomes" id="UP001241472"/>
    </source>
</evidence>
<proteinExistence type="predicted"/>
<dbReference type="PROSITE" id="PS51257">
    <property type="entry name" value="PROKAR_LIPOPROTEIN"/>
    <property type="match status" value="1"/>
</dbReference>
<protein>
    <recommendedName>
        <fullName evidence="4">Lipoprotein</fullName>
    </recommendedName>
</protein>
<dbReference type="Proteomes" id="UP001241472">
    <property type="component" value="Unassembled WGS sequence"/>
</dbReference>
<evidence type="ECO:0000256" key="1">
    <source>
        <dbReference type="SAM" id="SignalP"/>
    </source>
</evidence>
<keyword evidence="1" id="KW-0732">Signal</keyword>
<keyword evidence="3" id="KW-1185">Reference proteome</keyword>
<comment type="caution">
    <text evidence="2">The sequence shown here is derived from an EMBL/GenBank/DDBJ whole genome shotgun (WGS) entry which is preliminary data.</text>
</comment>
<organism evidence="2 3">
    <name type="scientific">Neorhizobium huautlense</name>
    <dbReference type="NCBI Taxonomy" id="67774"/>
    <lineage>
        <taxon>Bacteria</taxon>
        <taxon>Pseudomonadati</taxon>
        <taxon>Pseudomonadota</taxon>
        <taxon>Alphaproteobacteria</taxon>
        <taxon>Hyphomicrobiales</taxon>
        <taxon>Rhizobiaceae</taxon>
        <taxon>Rhizobium/Agrobacterium group</taxon>
        <taxon>Neorhizobium</taxon>
    </lineage>
</organism>
<accession>A0ABT9PT28</accession>
<name>A0ABT9PT28_9HYPH</name>
<feature type="chain" id="PRO_5045842139" description="Lipoprotein" evidence="1">
    <location>
        <begin position="25"/>
        <end position="127"/>
    </location>
</feature>
<dbReference type="EMBL" id="JAUSRF010000006">
    <property type="protein sequence ID" value="MDP9837617.1"/>
    <property type="molecule type" value="Genomic_DNA"/>
</dbReference>
<dbReference type="RefSeq" id="WP_306834500.1">
    <property type="nucleotide sequence ID" value="NZ_JAUSRF010000006.1"/>
</dbReference>